<name>A0A2S7KVV9_9FLAO</name>
<evidence type="ECO:0000313" key="2">
    <source>
        <dbReference type="EMBL" id="PQB06736.1"/>
    </source>
</evidence>
<dbReference type="EMBL" id="MQUA01000013">
    <property type="protein sequence ID" value="PQB06736.1"/>
    <property type="molecule type" value="Genomic_DNA"/>
</dbReference>
<keyword evidence="1" id="KW-0472">Membrane</keyword>
<gene>
    <name evidence="2" type="ORF">BST83_05885</name>
</gene>
<dbReference type="RefSeq" id="WP_104808985.1">
    <property type="nucleotide sequence ID" value="NZ_MQUA01000013.1"/>
</dbReference>
<dbReference type="InterPro" id="IPR045749">
    <property type="entry name" value="DUF6090"/>
</dbReference>
<protein>
    <submittedName>
        <fullName evidence="2">Uncharacterized protein</fullName>
    </submittedName>
</protein>
<reference evidence="2 3" key="1">
    <citation type="submission" date="2016-11" db="EMBL/GenBank/DDBJ databases">
        <title>Trade-off between light-utilization and light-protection in marine flavobacteria.</title>
        <authorList>
            <person name="Kumagai Y."/>
        </authorList>
    </citation>
    <scope>NUCLEOTIDE SEQUENCE [LARGE SCALE GENOMIC DNA]</scope>
    <source>
        <strain evidence="2 3">ATCC 700397</strain>
    </source>
</reference>
<dbReference type="OrthoDB" id="821805at2"/>
<dbReference type="Proteomes" id="UP000239522">
    <property type="component" value="Unassembled WGS sequence"/>
</dbReference>
<dbReference type="AlphaFoldDB" id="A0A2S7KVV9"/>
<evidence type="ECO:0000256" key="1">
    <source>
        <dbReference type="SAM" id="Phobius"/>
    </source>
</evidence>
<organism evidence="2 3">
    <name type="scientific">Polaribacter filamentus</name>
    <dbReference type="NCBI Taxonomy" id="53483"/>
    <lineage>
        <taxon>Bacteria</taxon>
        <taxon>Pseudomonadati</taxon>
        <taxon>Bacteroidota</taxon>
        <taxon>Flavobacteriia</taxon>
        <taxon>Flavobacteriales</taxon>
        <taxon>Flavobacteriaceae</taxon>
    </lineage>
</organism>
<accession>A0A2S7KVV9</accession>
<keyword evidence="3" id="KW-1185">Reference proteome</keyword>
<keyword evidence="1" id="KW-1133">Transmembrane helix</keyword>
<feature type="transmembrane region" description="Helical" evidence="1">
    <location>
        <begin position="12"/>
        <end position="30"/>
    </location>
</feature>
<keyword evidence="1" id="KW-0812">Transmembrane</keyword>
<comment type="caution">
    <text evidence="2">The sequence shown here is derived from an EMBL/GenBank/DDBJ whole genome shotgun (WGS) entry which is preliminary data.</text>
</comment>
<sequence>MEKKNNGKYFKYAIGEIVLVVIGILIALSINNWNTNRLNNQVEKMILNNLKKDPMLELDNLDSHKKMQNIWINSGIEILKNYDSNDGFLVDEKLLASMNDLMIRSAFLPIKPTYQTIENTGKIDLINNRNLKEEILIYYKNISWFSKNTTDNNTYLVDQLVNNKLIELTFFQTNSFSKEMREEWTVFDIKNYKLQKTNRFVEQIQKELNNLDKSLNLINVVSFRMFLANIQIDFAKKSESDTRNLIKSLEVELNK</sequence>
<evidence type="ECO:0000313" key="3">
    <source>
        <dbReference type="Proteomes" id="UP000239522"/>
    </source>
</evidence>
<dbReference type="Pfam" id="PF19578">
    <property type="entry name" value="DUF6090"/>
    <property type="match status" value="1"/>
</dbReference>
<proteinExistence type="predicted"/>